<feature type="region of interest" description="Disordered" evidence="1">
    <location>
        <begin position="311"/>
        <end position="347"/>
    </location>
</feature>
<reference evidence="3" key="1">
    <citation type="submission" date="2022-07" db="EMBL/GenBank/DDBJ databases">
        <title>Evaluation of T. orientalis genome assembly methods using nanopore sequencing and analysis of variation between genomes.</title>
        <authorList>
            <person name="Yam J."/>
            <person name="Micallef M.L."/>
            <person name="Liu M."/>
            <person name="Djordjevic S.P."/>
            <person name="Bogema D.R."/>
            <person name="Jenkins C."/>
        </authorList>
    </citation>
    <scope>NUCLEOTIDE SEQUENCE</scope>
    <source>
        <strain evidence="3">Fish Creek</strain>
    </source>
</reference>
<gene>
    <name evidence="3" type="ORF">MACJ_002602</name>
</gene>
<evidence type="ECO:0000256" key="1">
    <source>
        <dbReference type="SAM" id="MobiDB-lite"/>
    </source>
</evidence>
<organism evidence="3 4">
    <name type="scientific">Theileria orientalis</name>
    <dbReference type="NCBI Taxonomy" id="68886"/>
    <lineage>
        <taxon>Eukaryota</taxon>
        <taxon>Sar</taxon>
        <taxon>Alveolata</taxon>
        <taxon>Apicomplexa</taxon>
        <taxon>Aconoidasida</taxon>
        <taxon>Piroplasmida</taxon>
        <taxon>Theileriidae</taxon>
        <taxon>Theileria</taxon>
    </lineage>
</organism>
<feature type="signal peptide" evidence="2">
    <location>
        <begin position="1"/>
        <end position="25"/>
    </location>
</feature>
<evidence type="ECO:0000313" key="4">
    <source>
        <dbReference type="Proteomes" id="UP000244803"/>
    </source>
</evidence>
<feature type="compositionally biased region" description="Polar residues" evidence="1">
    <location>
        <begin position="1180"/>
        <end position="1200"/>
    </location>
</feature>
<dbReference type="OrthoDB" id="10440688at2759"/>
<name>A0A976M6I5_THEOR</name>
<proteinExistence type="predicted"/>
<feature type="region of interest" description="Disordered" evidence="1">
    <location>
        <begin position="152"/>
        <end position="182"/>
    </location>
</feature>
<dbReference type="EMBL" id="CP056067">
    <property type="protein sequence ID" value="UKJ89352.2"/>
    <property type="molecule type" value="Genomic_DNA"/>
</dbReference>
<feature type="region of interest" description="Disordered" evidence="1">
    <location>
        <begin position="738"/>
        <end position="823"/>
    </location>
</feature>
<evidence type="ECO:0008006" key="5">
    <source>
        <dbReference type="Google" id="ProtNLM"/>
    </source>
</evidence>
<feature type="compositionally biased region" description="Basic and acidic residues" evidence="1">
    <location>
        <begin position="790"/>
        <end position="802"/>
    </location>
</feature>
<feature type="region of interest" description="Disordered" evidence="1">
    <location>
        <begin position="1172"/>
        <end position="1200"/>
    </location>
</feature>
<feature type="compositionally biased region" description="Basic and acidic residues" evidence="1">
    <location>
        <begin position="750"/>
        <end position="766"/>
    </location>
</feature>
<keyword evidence="2" id="KW-0732">Signal</keyword>
<protein>
    <recommendedName>
        <fullName evidence="5">Polymorphic antigen</fullName>
    </recommendedName>
</protein>
<feature type="chain" id="PRO_5037585604" description="Polymorphic antigen" evidence="2">
    <location>
        <begin position="26"/>
        <end position="1392"/>
    </location>
</feature>
<sequence>MNINSIYRCTILSLVLLCRLNSVISDPYGSTQPCYNTGGCIDPNSQYFGYGYDQSYASPYDQAYGTDYDQSYASPYDQAYATGYDQAYATGYDQAYATGYDQSYFQGYTDPAYAGAYPESYDPYSQYPSYSYANQQAFEDFDIVDNYKSNRHSKGRDSFAAVPSRGTPSLHKSHSKHKDFPEQDFTAGDFVHVAYTDPYDTRTERSFTRPKSSSSSRYKEQIQGPTQSGKFKTVMLDISSKKTTQSVIYEFDESSQTHTFTAAEGYLFEGAIDENAEPVWQPENNGYADKITVTQTGPDLFSIKAFVPVDGTSSSDIEADKAKPSGRKLDKKTGRPEEPQKFASQVVRHDRSNEYEMAPRHRSAEHAARRLLEIDVLKRRSTDQVYYHYNRRYFIHSFKPKAGLKIGKVTKGPRVKYIHHDGPYPDEVIVIELPDGGEVTRVLFPSPADVMESDQEYVMASARPTLVQVDVKRFESSEGINYTFDDRYGIHRFTCKPNYRIKKILKFGQEVRHFQDYECPDRLLIFNIPGRGSTLRVLQPGQDECLQDILRLLPARGPQRIEEVQPTLITLDVKSARSTKEIEYRDEPDGTRVFVCRSGYLIKKIVKDDIVLQHFTKDFPNKVTVSVDEQGKRVVDFSCPFKPELITLDIRKRSNTSHFKYERDYNKKRDVYTAIRPYLFFEVRRDNDLLWYSRDGRYPDKVYIIPVQGSKPILRVFYPKDVSFPQLKKVEGYRPDLYRKEEFEEPPEPPEPKETPKPAKEQESYKPPKSLEPTKTEPTAKSTKPAPEPEDAKTTKTPEKTSSDPSGAEAQGGIEIVDGRGKGSKEKLHAVPLNLSQRKNTDSYAYKSSGHLGRYKANVAYGFQSVAKDNEKIWSATDDNEYAVDVYADGVGFASHLSNVTIYTANNKYFHYHKLNGKTWINIPPILELDIDHKGTTLHVDYESKAKIHVFEANHNFVFNKVLEKGKLVWDSQGRYKCVKVHVNDDGPKGKEVTVHLPDGVVSFRKDKTTEKWVDIDAAEGSGATEAMTMTSKTDLEMMREFDADKVKVLTADPNDVTKTKENDDKAYNKKVEGDDHTFEMKSTTKTRKKMNVSSDDEDILPDIFDTKGLKLIGLNLNGTESELNPSRYTLKHHVLNKDILVFEFKRNVQCARVKHNDTDVWFLDTSSEIKHDDDDDSETAGTDISDTVQYNGKRSTGTQTKGPFDDNWIHKYPVSVSYNTNALVIWVVFWTTYIEYVFIEGMWLQKVEAPADQPGAIHKRGIEIYTLGDDRKLCENDETKYELSVSGMQTSTLLFTFKEGSKCLLIRHSGNKIWLKRDRATPVLGGEKEYPLKIVYHVQAKTIFVVFSERYLGYVLMKKKWELKVNKPNAETITHGIASKVTTFPQPIEAT</sequence>
<evidence type="ECO:0000313" key="3">
    <source>
        <dbReference type="EMBL" id="UKJ89352.2"/>
    </source>
</evidence>
<feature type="compositionally biased region" description="Basic and acidic residues" evidence="1">
    <location>
        <begin position="318"/>
        <end position="340"/>
    </location>
</feature>
<feature type="region of interest" description="Disordered" evidence="1">
    <location>
        <begin position="201"/>
        <end position="226"/>
    </location>
</feature>
<evidence type="ECO:0000256" key="2">
    <source>
        <dbReference type="SAM" id="SignalP"/>
    </source>
</evidence>
<dbReference type="Proteomes" id="UP000244803">
    <property type="component" value="Chromosome 4"/>
</dbReference>
<accession>A0A976M6I5</accession>